<reference evidence="1 2" key="1">
    <citation type="submission" date="2020-06" db="EMBL/GenBank/DDBJ databases">
        <title>Altererythrobacter lutimaris sp. nov., a marine bacterium isolated from a tidal flat.</title>
        <authorList>
            <person name="Kim D."/>
            <person name="Yoo Y."/>
            <person name="Kim J.-J."/>
        </authorList>
    </citation>
    <scope>NUCLEOTIDE SEQUENCE [LARGE SCALE GENOMIC DNA]</scope>
    <source>
        <strain evidence="1 2">JGD-16</strain>
    </source>
</reference>
<evidence type="ECO:0000313" key="2">
    <source>
        <dbReference type="Proteomes" id="UP000546031"/>
    </source>
</evidence>
<sequence length="110" mass="12528">MSGQNPSDAANCNSTAFVDFMQCYWHQMADQLYPSLGAALEEYRIENGEKSFNRLSREIGEMMADGRFPKKAEIRSAYSNPFWKAFDRIITIEQLNESFAQASDLRGSID</sequence>
<name>A0A850H3N4_9SPHN</name>
<accession>A0A850H3N4</accession>
<comment type="caution">
    <text evidence="1">The sequence shown here is derived from an EMBL/GenBank/DDBJ whole genome shotgun (WGS) entry which is preliminary data.</text>
</comment>
<protein>
    <submittedName>
        <fullName evidence="1">Uncharacterized protein</fullName>
    </submittedName>
</protein>
<keyword evidence="2" id="KW-1185">Reference proteome</keyword>
<organism evidence="1 2">
    <name type="scientific">Altererythrobacter lutimaris</name>
    <dbReference type="NCBI Taxonomy" id="2743979"/>
    <lineage>
        <taxon>Bacteria</taxon>
        <taxon>Pseudomonadati</taxon>
        <taxon>Pseudomonadota</taxon>
        <taxon>Alphaproteobacteria</taxon>
        <taxon>Sphingomonadales</taxon>
        <taxon>Erythrobacteraceae</taxon>
        <taxon>Altererythrobacter</taxon>
    </lineage>
</organism>
<evidence type="ECO:0000313" key="1">
    <source>
        <dbReference type="EMBL" id="NVE93784.1"/>
    </source>
</evidence>
<dbReference type="Proteomes" id="UP000546031">
    <property type="component" value="Unassembled WGS sequence"/>
</dbReference>
<dbReference type="EMBL" id="JABWTA010000001">
    <property type="protein sequence ID" value="NVE93784.1"/>
    <property type="molecule type" value="Genomic_DNA"/>
</dbReference>
<dbReference type="AlphaFoldDB" id="A0A850H3N4"/>
<dbReference type="RefSeq" id="WP_176272132.1">
    <property type="nucleotide sequence ID" value="NZ_JABWTA010000001.1"/>
</dbReference>
<proteinExistence type="predicted"/>
<gene>
    <name evidence="1" type="ORF">HUO12_02620</name>
</gene>